<sequence length="301" mass="34351">MTNKSSTLLLIVLLAVAASSCSTLDIKEIKSLDRIAFEPLRLDPSLEPNNLRIDAHRQTTTTYANNTTQTSPVPNDPLGFDLGNGLFYDLNENFSLRVDNLLDFAGADYYSLKNIKNPQANQGIRTYTFENDTLFRANSENRRSRYLHHLAGPSDSVSYMNGNNLKYVIVRHDSSLACRNKRKVKKEIINLGDGRFLLQSGRRQFDFAQNSNGINLRSHYLVELADANRVMNVYRFNLNGRKKILFSMIRNRNTLYVFNKNYRGSKIVFENQGLSVFGNKNLAEKFELSLTEGQYDQNLVP</sequence>
<feature type="chain" id="PRO_5035185529" evidence="1">
    <location>
        <begin position="18"/>
        <end position="301"/>
    </location>
</feature>
<comment type="caution">
    <text evidence="2">The sequence shown here is derived from an EMBL/GenBank/DDBJ whole genome shotgun (WGS) entry which is preliminary data.</text>
</comment>
<accession>A0A8J3DBW9</accession>
<dbReference type="Proteomes" id="UP000598271">
    <property type="component" value="Unassembled WGS sequence"/>
</dbReference>
<evidence type="ECO:0000256" key="1">
    <source>
        <dbReference type="SAM" id="SignalP"/>
    </source>
</evidence>
<dbReference type="PROSITE" id="PS51257">
    <property type="entry name" value="PROKAR_LIPOPROTEIN"/>
    <property type="match status" value="1"/>
</dbReference>
<organism evidence="2 3">
    <name type="scientific">Persicitalea jodogahamensis</name>
    <dbReference type="NCBI Taxonomy" id="402147"/>
    <lineage>
        <taxon>Bacteria</taxon>
        <taxon>Pseudomonadati</taxon>
        <taxon>Bacteroidota</taxon>
        <taxon>Cytophagia</taxon>
        <taxon>Cytophagales</taxon>
        <taxon>Spirosomataceae</taxon>
        <taxon>Persicitalea</taxon>
    </lineage>
</organism>
<feature type="signal peptide" evidence="1">
    <location>
        <begin position="1"/>
        <end position="17"/>
    </location>
</feature>
<keyword evidence="3" id="KW-1185">Reference proteome</keyword>
<proteinExistence type="predicted"/>
<protein>
    <submittedName>
        <fullName evidence="2">Uncharacterized protein</fullName>
    </submittedName>
</protein>
<reference evidence="2 3" key="1">
    <citation type="journal article" date="2014" name="Int. J. Syst. Evol. Microbiol.">
        <title>Complete genome sequence of Corynebacterium casei LMG S-19264T (=DSM 44701T), isolated from a smear-ripened cheese.</title>
        <authorList>
            <consortium name="US DOE Joint Genome Institute (JGI-PGF)"/>
            <person name="Walter F."/>
            <person name="Albersmeier A."/>
            <person name="Kalinowski J."/>
            <person name="Ruckert C."/>
        </authorList>
    </citation>
    <scope>NUCLEOTIDE SEQUENCE [LARGE SCALE GENOMIC DNA]</scope>
    <source>
        <strain evidence="2 3">KCTC 12866</strain>
    </source>
</reference>
<evidence type="ECO:0000313" key="2">
    <source>
        <dbReference type="EMBL" id="GHB80399.1"/>
    </source>
</evidence>
<name>A0A8J3DBW9_9BACT</name>
<dbReference type="EMBL" id="BMXF01000004">
    <property type="protein sequence ID" value="GHB80399.1"/>
    <property type="molecule type" value="Genomic_DNA"/>
</dbReference>
<evidence type="ECO:0000313" key="3">
    <source>
        <dbReference type="Proteomes" id="UP000598271"/>
    </source>
</evidence>
<gene>
    <name evidence="2" type="ORF">GCM10007390_38330</name>
</gene>
<dbReference type="AlphaFoldDB" id="A0A8J3DBW9"/>
<dbReference type="RefSeq" id="WP_189566228.1">
    <property type="nucleotide sequence ID" value="NZ_BMXF01000004.1"/>
</dbReference>
<keyword evidence="1" id="KW-0732">Signal</keyword>